<feature type="transmembrane region" description="Helical" evidence="6">
    <location>
        <begin position="295"/>
        <end position="316"/>
    </location>
</feature>
<protein>
    <recommendedName>
        <fullName evidence="9">Amino acid transporter</fullName>
    </recommendedName>
</protein>
<feature type="transmembrane region" description="Helical" evidence="6">
    <location>
        <begin position="56"/>
        <end position="79"/>
    </location>
</feature>
<accession>A0ABR0KFH9</accession>
<proteinExistence type="predicted"/>
<dbReference type="Pfam" id="PF13520">
    <property type="entry name" value="AA_permease_2"/>
    <property type="match status" value="1"/>
</dbReference>
<evidence type="ECO:0000256" key="6">
    <source>
        <dbReference type="SAM" id="Phobius"/>
    </source>
</evidence>
<dbReference type="Gene3D" id="1.20.1740.10">
    <property type="entry name" value="Amino acid/polyamine transporter I"/>
    <property type="match status" value="1"/>
</dbReference>
<feature type="transmembrane region" description="Helical" evidence="6">
    <location>
        <begin position="211"/>
        <end position="230"/>
    </location>
</feature>
<evidence type="ECO:0000313" key="7">
    <source>
        <dbReference type="EMBL" id="KAK5095083.1"/>
    </source>
</evidence>
<evidence type="ECO:0000256" key="4">
    <source>
        <dbReference type="ARBA" id="ARBA00022989"/>
    </source>
</evidence>
<keyword evidence="3 6" id="KW-0812">Transmembrane</keyword>
<keyword evidence="4 6" id="KW-1133">Transmembrane helix</keyword>
<comment type="caution">
    <text evidence="7">The sequence shown here is derived from an EMBL/GenBank/DDBJ whole genome shotgun (WGS) entry which is preliminary data.</text>
</comment>
<dbReference type="PANTHER" id="PTHR45649">
    <property type="entry name" value="AMINO-ACID PERMEASE BAT1"/>
    <property type="match status" value="1"/>
</dbReference>
<dbReference type="EMBL" id="JAVRRG010000030">
    <property type="protein sequence ID" value="KAK5095083.1"/>
    <property type="molecule type" value="Genomic_DNA"/>
</dbReference>
<evidence type="ECO:0000313" key="8">
    <source>
        <dbReference type="Proteomes" id="UP001345013"/>
    </source>
</evidence>
<evidence type="ECO:0008006" key="9">
    <source>
        <dbReference type="Google" id="ProtNLM"/>
    </source>
</evidence>
<feature type="transmembrane region" description="Helical" evidence="6">
    <location>
        <begin position="390"/>
        <end position="410"/>
    </location>
</feature>
<reference evidence="7 8" key="1">
    <citation type="submission" date="2023-08" db="EMBL/GenBank/DDBJ databases">
        <title>Black Yeasts Isolated from many extreme environments.</title>
        <authorList>
            <person name="Coleine C."/>
            <person name="Stajich J.E."/>
            <person name="Selbmann L."/>
        </authorList>
    </citation>
    <scope>NUCLEOTIDE SEQUENCE [LARGE SCALE GENOMIC DNA]</scope>
    <source>
        <strain evidence="7 8">CCFEE 5885</strain>
    </source>
</reference>
<evidence type="ECO:0000256" key="1">
    <source>
        <dbReference type="ARBA" id="ARBA00004141"/>
    </source>
</evidence>
<dbReference type="PROSITE" id="PS00218">
    <property type="entry name" value="AMINO_ACID_PERMEASE_1"/>
    <property type="match status" value="1"/>
</dbReference>
<feature type="transmembrane region" description="Helical" evidence="6">
    <location>
        <begin position="250"/>
        <end position="274"/>
    </location>
</feature>
<feature type="transmembrane region" description="Helical" evidence="6">
    <location>
        <begin position="180"/>
        <end position="199"/>
    </location>
</feature>
<sequence>MSYERKSQTHPFPDKAAGDYGSNGEMGGAHKASADDMLNALGYQSELTRSRSTLQVAFMSFVLASVPYGLATTLYYPLIGGGPVAVIWGWVMVCLIILCVAISLGEITSVYPTAGGVYYQTYMLSPPWCRNIMAWICGWAYTLGNITITLSVNFGTTLLFIGCINVFTRDGAPIWNATTWQTWLLFVAITLLCNAISALGNKWLPMLDTGAIFFTFAGVLAIIITILAVAKNGRRDASYAFGHFESSSGWVPGWSFFIGLLHAAYATSATGMILSMCEEVRQPATQVPKAMVGTIILNMICGFIFLVPLMFVLPPIEDLLVLAQPFPYIMSYAVGNEGGAFALCVPIMALAICCGTACTTASSRCTWAFARDGAIPGSRWWKEVNKKLDIPLNAMMLCMVVELALGLIYFGSTAAFNGFSGAGVIFLTIAYAMPIFVSLITGRKSLKNGEYDFGIFGVFCNVVAIADTMNYASAVFAGGTIVSALWYFAWGRHNYQGPPAKQEEVERRRSSMIVTE</sequence>
<feature type="transmembrane region" description="Helical" evidence="6">
    <location>
        <begin position="416"/>
        <end position="437"/>
    </location>
</feature>
<name>A0ABR0KFH9_9EURO</name>
<keyword evidence="5 6" id="KW-0472">Membrane</keyword>
<feature type="transmembrane region" description="Helical" evidence="6">
    <location>
        <begin position="472"/>
        <end position="490"/>
    </location>
</feature>
<organism evidence="7 8">
    <name type="scientific">Lithohypha guttulata</name>
    <dbReference type="NCBI Taxonomy" id="1690604"/>
    <lineage>
        <taxon>Eukaryota</taxon>
        <taxon>Fungi</taxon>
        <taxon>Dikarya</taxon>
        <taxon>Ascomycota</taxon>
        <taxon>Pezizomycotina</taxon>
        <taxon>Eurotiomycetes</taxon>
        <taxon>Chaetothyriomycetidae</taxon>
        <taxon>Chaetothyriales</taxon>
        <taxon>Trichomeriaceae</taxon>
        <taxon>Lithohypha</taxon>
    </lineage>
</organism>
<gene>
    <name evidence="7" type="ORF">LTR24_003300</name>
</gene>
<feature type="transmembrane region" description="Helical" evidence="6">
    <location>
        <begin position="340"/>
        <end position="361"/>
    </location>
</feature>
<dbReference type="InterPro" id="IPR002293">
    <property type="entry name" value="AA/rel_permease1"/>
</dbReference>
<dbReference type="Proteomes" id="UP001345013">
    <property type="component" value="Unassembled WGS sequence"/>
</dbReference>
<keyword evidence="8" id="KW-1185">Reference proteome</keyword>
<evidence type="ECO:0000256" key="5">
    <source>
        <dbReference type="ARBA" id="ARBA00023136"/>
    </source>
</evidence>
<feature type="transmembrane region" description="Helical" evidence="6">
    <location>
        <begin position="132"/>
        <end position="160"/>
    </location>
</feature>
<dbReference type="PIRSF" id="PIRSF006060">
    <property type="entry name" value="AA_transporter"/>
    <property type="match status" value="1"/>
</dbReference>
<feature type="transmembrane region" description="Helical" evidence="6">
    <location>
        <begin position="85"/>
        <end position="111"/>
    </location>
</feature>
<dbReference type="PANTHER" id="PTHR45649:SF23">
    <property type="entry name" value="TRANSPORTER, PUTATIVE (EUROFUNG)-RELATED"/>
    <property type="match status" value="1"/>
</dbReference>
<keyword evidence="2" id="KW-0813">Transport</keyword>
<comment type="subcellular location">
    <subcellularLocation>
        <location evidence="1">Membrane</location>
        <topology evidence="1">Multi-pass membrane protein</topology>
    </subcellularLocation>
</comment>
<dbReference type="InterPro" id="IPR004840">
    <property type="entry name" value="Amino_acid_permease_CS"/>
</dbReference>
<evidence type="ECO:0000256" key="2">
    <source>
        <dbReference type="ARBA" id="ARBA00022448"/>
    </source>
</evidence>
<evidence type="ECO:0000256" key="3">
    <source>
        <dbReference type="ARBA" id="ARBA00022692"/>
    </source>
</evidence>